<dbReference type="OrthoDB" id="5298391at2"/>
<organism evidence="4 5">
    <name type="scientific">Mariprofundus aestuarium</name>
    <dbReference type="NCBI Taxonomy" id="1921086"/>
    <lineage>
        <taxon>Bacteria</taxon>
        <taxon>Pseudomonadati</taxon>
        <taxon>Pseudomonadota</taxon>
        <taxon>Candidatius Mariprofundia</taxon>
        <taxon>Mariprofundales</taxon>
        <taxon>Mariprofundaceae</taxon>
        <taxon>Mariprofundus</taxon>
    </lineage>
</organism>
<keyword evidence="1 2" id="KW-0597">Phosphoprotein</keyword>
<dbReference type="InterPro" id="IPR001789">
    <property type="entry name" value="Sig_transdc_resp-reg_receiver"/>
</dbReference>
<dbReference type="GO" id="GO:0000160">
    <property type="term" value="P:phosphorelay signal transduction system"/>
    <property type="evidence" value="ECO:0007669"/>
    <property type="project" value="InterPro"/>
</dbReference>
<feature type="modified residue" description="4-aspartylphosphate" evidence="2">
    <location>
        <position position="80"/>
    </location>
</feature>
<dbReference type="InterPro" id="IPR011006">
    <property type="entry name" value="CheY-like_superfamily"/>
</dbReference>
<dbReference type="PROSITE" id="PS50110">
    <property type="entry name" value="RESPONSE_REGULATORY"/>
    <property type="match status" value="1"/>
</dbReference>
<evidence type="ECO:0000313" key="4">
    <source>
        <dbReference type="EMBL" id="ATX79186.1"/>
    </source>
</evidence>
<dbReference type="Proteomes" id="UP000231701">
    <property type="component" value="Chromosome"/>
</dbReference>
<evidence type="ECO:0000256" key="2">
    <source>
        <dbReference type="PROSITE-ProRule" id="PRU00169"/>
    </source>
</evidence>
<feature type="domain" description="Response regulatory" evidence="3">
    <location>
        <begin position="29"/>
        <end position="145"/>
    </location>
</feature>
<dbReference type="Pfam" id="PF00072">
    <property type="entry name" value="Response_reg"/>
    <property type="match status" value="1"/>
</dbReference>
<dbReference type="EMBL" id="CP018799">
    <property type="protein sequence ID" value="ATX79186.1"/>
    <property type="molecule type" value="Genomic_DNA"/>
</dbReference>
<proteinExistence type="predicted"/>
<accession>A0A2K8L4M3</accession>
<dbReference type="AlphaFoldDB" id="A0A2K8L4M3"/>
<dbReference type="KEGG" id="maes:Ga0123461_0762"/>
<evidence type="ECO:0000313" key="5">
    <source>
        <dbReference type="Proteomes" id="UP000231701"/>
    </source>
</evidence>
<dbReference type="InterPro" id="IPR050595">
    <property type="entry name" value="Bact_response_regulator"/>
</dbReference>
<reference evidence="4 5" key="1">
    <citation type="submission" date="2016-12" db="EMBL/GenBank/DDBJ databases">
        <title>Isolation and genomic insights into novel planktonic Zetaproteobacteria from stratified waters of the Chesapeake Bay.</title>
        <authorList>
            <person name="McAllister S.M."/>
            <person name="Kato S."/>
            <person name="Chan C.S."/>
            <person name="Chiu B.K."/>
            <person name="Field E.K."/>
        </authorList>
    </citation>
    <scope>NUCLEOTIDE SEQUENCE [LARGE SCALE GENOMIC DNA]</scope>
    <source>
        <strain evidence="4 5">CP-5</strain>
    </source>
</reference>
<evidence type="ECO:0000256" key="1">
    <source>
        <dbReference type="ARBA" id="ARBA00022553"/>
    </source>
</evidence>
<dbReference type="PANTHER" id="PTHR44591">
    <property type="entry name" value="STRESS RESPONSE REGULATOR PROTEIN 1"/>
    <property type="match status" value="1"/>
</dbReference>
<sequence length="150" mass="16261">MGDGWVDRGAIAGSDQSVADAEAWRGSGTILIIDDEVIIREVAACILEDMGFETMTAENGWEGVQHYLGSRDQIVGVLLDMTMPKMDGIECFSQLRGINPKVKVVLSTGYNERVASGGFAGKGLAGYIQKPYEPKALREKMRSMLEGDSL</sequence>
<protein>
    <submittedName>
        <fullName evidence="4">Response regulator receiver domain-containing protein</fullName>
    </submittedName>
</protein>
<dbReference type="SUPFAM" id="SSF52172">
    <property type="entry name" value="CheY-like"/>
    <property type="match status" value="1"/>
</dbReference>
<name>A0A2K8L4M3_MARES</name>
<dbReference type="PANTHER" id="PTHR44591:SF3">
    <property type="entry name" value="RESPONSE REGULATORY DOMAIN-CONTAINING PROTEIN"/>
    <property type="match status" value="1"/>
</dbReference>
<evidence type="ECO:0000259" key="3">
    <source>
        <dbReference type="PROSITE" id="PS50110"/>
    </source>
</evidence>
<dbReference type="Gene3D" id="3.40.50.2300">
    <property type="match status" value="1"/>
</dbReference>
<keyword evidence="5" id="KW-1185">Reference proteome</keyword>
<dbReference type="SMART" id="SM00448">
    <property type="entry name" value="REC"/>
    <property type="match status" value="1"/>
</dbReference>
<gene>
    <name evidence="4" type="ORF">Ga0123461_0762</name>
</gene>
<dbReference type="RefSeq" id="WP_100277110.1">
    <property type="nucleotide sequence ID" value="NZ_CP018799.1"/>
</dbReference>